<sequence length="276" mass="31730">MRSAPATRARIFSYLYYGLKRFNMHAVVEIVPLLLHASLLFFLAGLVAFLIPVNIVMTAVAAALLALVAGIYIWLTILPLLSLDCPYRTPLSGLLWNIVSSFTAREPSSIDEGQLQRDSPTMIESILRTATEFSDERSARDKRALIWMLKSLGDDEELAPFIEAIPDVLWGPYSRRHVYDGHIDHLIRAPDTLLLDRLDSFFEKFRRGVFAEEEKLHRKTIFYRALWAILSIYDHTDSSKTPPRFHNEWTYSMSSNHRHLEPYKCSTLALLGWHTH</sequence>
<comment type="caution">
    <text evidence="3">The sequence shown here is derived from an EMBL/GenBank/DDBJ whole genome shotgun (WGS) entry which is preliminary data.</text>
</comment>
<keyword evidence="1" id="KW-0812">Transmembrane</keyword>
<evidence type="ECO:0000259" key="2">
    <source>
        <dbReference type="Pfam" id="PF20153"/>
    </source>
</evidence>
<accession>A0AAD7EH34</accession>
<keyword evidence="1" id="KW-1133">Transmembrane helix</keyword>
<feature type="domain" description="DUF6535" evidence="2">
    <location>
        <begin position="3"/>
        <end position="51"/>
    </location>
</feature>
<gene>
    <name evidence="3" type="ORF">DFH08DRAFT_343528</name>
</gene>
<dbReference type="InterPro" id="IPR045338">
    <property type="entry name" value="DUF6535"/>
</dbReference>
<dbReference type="Pfam" id="PF20153">
    <property type="entry name" value="DUF6535"/>
    <property type="match status" value="1"/>
</dbReference>
<evidence type="ECO:0000256" key="1">
    <source>
        <dbReference type="SAM" id="Phobius"/>
    </source>
</evidence>
<feature type="transmembrane region" description="Helical" evidence="1">
    <location>
        <begin position="30"/>
        <end position="51"/>
    </location>
</feature>
<protein>
    <recommendedName>
        <fullName evidence="2">DUF6535 domain-containing protein</fullName>
    </recommendedName>
</protein>
<feature type="transmembrane region" description="Helical" evidence="1">
    <location>
        <begin position="57"/>
        <end position="81"/>
    </location>
</feature>
<name>A0AAD7EH34_9AGAR</name>
<reference evidence="3" key="1">
    <citation type="submission" date="2023-03" db="EMBL/GenBank/DDBJ databases">
        <title>Massive genome expansion in bonnet fungi (Mycena s.s.) driven by repeated elements and novel gene families across ecological guilds.</title>
        <authorList>
            <consortium name="Lawrence Berkeley National Laboratory"/>
            <person name="Harder C.B."/>
            <person name="Miyauchi S."/>
            <person name="Viragh M."/>
            <person name="Kuo A."/>
            <person name="Thoen E."/>
            <person name="Andreopoulos B."/>
            <person name="Lu D."/>
            <person name="Skrede I."/>
            <person name="Drula E."/>
            <person name="Henrissat B."/>
            <person name="Morin E."/>
            <person name="Kohler A."/>
            <person name="Barry K."/>
            <person name="LaButti K."/>
            <person name="Morin E."/>
            <person name="Salamov A."/>
            <person name="Lipzen A."/>
            <person name="Mereny Z."/>
            <person name="Hegedus B."/>
            <person name="Baldrian P."/>
            <person name="Stursova M."/>
            <person name="Weitz H."/>
            <person name="Taylor A."/>
            <person name="Grigoriev I.V."/>
            <person name="Nagy L.G."/>
            <person name="Martin F."/>
            <person name="Kauserud H."/>
        </authorList>
    </citation>
    <scope>NUCLEOTIDE SEQUENCE</scope>
    <source>
        <strain evidence="3">CBHHK002</strain>
    </source>
</reference>
<keyword evidence="1" id="KW-0472">Membrane</keyword>
<evidence type="ECO:0000313" key="3">
    <source>
        <dbReference type="EMBL" id="KAJ7325414.1"/>
    </source>
</evidence>
<dbReference type="AlphaFoldDB" id="A0AAD7EH34"/>
<evidence type="ECO:0000313" key="4">
    <source>
        <dbReference type="Proteomes" id="UP001218218"/>
    </source>
</evidence>
<keyword evidence="4" id="KW-1185">Reference proteome</keyword>
<proteinExistence type="predicted"/>
<dbReference type="EMBL" id="JARIHO010000044">
    <property type="protein sequence ID" value="KAJ7325414.1"/>
    <property type="molecule type" value="Genomic_DNA"/>
</dbReference>
<dbReference type="Proteomes" id="UP001218218">
    <property type="component" value="Unassembled WGS sequence"/>
</dbReference>
<organism evidence="3 4">
    <name type="scientific">Mycena albidolilacea</name>
    <dbReference type="NCBI Taxonomy" id="1033008"/>
    <lineage>
        <taxon>Eukaryota</taxon>
        <taxon>Fungi</taxon>
        <taxon>Dikarya</taxon>
        <taxon>Basidiomycota</taxon>
        <taxon>Agaricomycotina</taxon>
        <taxon>Agaricomycetes</taxon>
        <taxon>Agaricomycetidae</taxon>
        <taxon>Agaricales</taxon>
        <taxon>Marasmiineae</taxon>
        <taxon>Mycenaceae</taxon>
        <taxon>Mycena</taxon>
    </lineage>
</organism>